<proteinExistence type="inferred from homology"/>
<dbReference type="InterPro" id="IPR044068">
    <property type="entry name" value="CB"/>
</dbReference>
<dbReference type="InterPro" id="IPR013762">
    <property type="entry name" value="Integrase-like_cat_sf"/>
</dbReference>
<evidence type="ECO:0000259" key="7">
    <source>
        <dbReference type="PROSITE" id="PS51898"/>
    </source>
</evidence>
<dbReference type="Gene3D" id="1.10.443.10">
    <property type="entry name" value="Intergrase catalytic core"/>
    <property type="match status" value="1"/>
</dbReference>
<feature type="domain" description="Tyr recombinase" evidence="7">
    <location>
        <begin position="166"/>
        <end position="268"/>
    </location>
</feature>
<feature type="domain" description="Core-binding (CB)" evidence="8">
    <location>
        <begin position="56"/>
        <end position="144"/>
    </location>
</feature>
<organism evidence="9 10">
    <name type="scientific">Anaerobutyricum soehngenii</name>
    <dbReference type="NCBI Taxonomy" id="105843"/>
    <lineage>
        <taxon>Bacteria</taxon>
        <taxon>Bacillati</taxon>
        <taxon>Bacillota</taxon>
        <taxon>Clostridia</taxon>
        <taxon>Lachnospirales</taxon>
        <taxon>Lachnospiraceae</taxon>
        <taxon>Anaerobutyricum</taxon>
    </lineage>
</organism>
<evidence type="ECO:0000256" key="5">
    <source>
        <dbReference type="ARBA" id="ARBA00023172"/>
    </source>
</evidence>
<dbReference type="InterPro" id="IPR011010">
    <property type="entry name" value="DNA_brk_join_enz"/>
</dbReference>
<accession>A0A6N7YI71</accession>
<dbReference type="Gene3D" id="1.10.150.130">
    <property type="match status" value="1"/>
</dbReference>
<evidence type="ECO:0000313" key="10">
    <source>
        <dbReference type="Proteomes" id="UP000433359"/>
    </source>
</evidence>
<evidence type="ECO:0000256" key="3">
    <source>
        <dbReference type="ARBA" id="ARBA00022908"/>
    </source>
</evidence>
<dbReference type="Pfam" id="PF14657">
    <property type="entry name" value="Arm-DNA-bind_4"/>
    <property type="match status" value="1"/>
</dbReference>
<dbReference type="GO" id="GO:0006310">
    <property type="term" value="P:DNA recombination"/>
    <property type="evidence" value="ECO:0007669"/>
    <property type="project" value="UniProtKB-KW"/>
</dbReference>
<sequence length="268" mass="31764">MPVYKNDRNGTWYAMVRYKDWTGQNKQKCQRGFATRREALEWEAQFKLQKTADIDMTLEAFYELYEQDVRPRLKENTWLTKQVIIEKKILPYLGKRKLSEITAKDVIDWQNTMMKLKKPNGEPLSQCYLKTIHAELSALFNHAAKYYQLNINPARNAGCMGQEENKEMSFWTKEEYLKFAEAIMDRPISYYAFEILYWCGIREGELLALTPADFDFDKAVLRINKSYQRIHGEDVVTTPKTKKSNRMIKMPKFLCKNGRRDQSFLKQT</sequence>
<dbReference type="InterPro" id="IPR002104">
    <property type="entry name" value="Integrase_catalytic"/>
</dbReference>
<comment type="caution">
    <text evidence="9">The sequence shown here is derived from an EMBL/GenBank/DDBJ whole genome shotgun (WGS) entry which is preliminary data.</text>
</comment>
<name>A0A6N7YI71_9FIRM</name>
<dbReference type="InterPro" id="IPR050808">
    <property type="entry name" value="Phage_Integrase"/>
</dbReference>
<keyword evidence="5" id="KW-0233">DNA recombination</keyword>
<evidence type="ECO:0000256" key="1">
    <source>
        <dbReference type="ARBA" id="ARBA00003283"/>
    </source>
</evidence>
<dbReference type="PROSITE" id="PS51900">
    <property type="entry name" value="CB"/>
    <property type="match status" value="1"/>
</dbReference>
<evidence type="ECO:0000259" key="8">
    <source>
        <dbReference type="PROSITE" id="PS51900"/>
    </source>
</evidence>
<dbReference type="InterPro" id="IPR004107">
    <property type="entry name" value="Integrase_SAM-like_N"/>
</dbReference>
<evidence type="ECO:0000313" key="9">
    <source>
        <dbReference type="EMBL" id="MSU83395.1"/>
    </source>
</evidence>
<keyword evidence="4 6" id="KW-0238">DNA-binding</keyword>
<dbReference type="Proteomes" id="UP000433359">
    <property type="component" value="Unassembled WGS sequence"/>
</dbReference>
<dbReference type="GO" id="GO:0003677">
    <property type="term" value="F:DNA binding"/>
    <property type="evidence" value="ECO:0007669"/>
    <property type="project" value="UniProtKB-UniRule"/>
</dbReference>
<protein>
    <submittedName>
        <fullName evidence="9">Site-specific integrase</fullName>
    </submittedName>
</protein>
<dbReference type="PROSITE" id="PS51898">
    <property type="entry name" value="TYR_RECOMBINASE"/>
    <property type="match status" value="1"/>
</dbReference>
<dbReference type="EMBL" id="VULP01000043">
    <property type="protein sequence ID" value="MSU83395.1"/>
    <property type="molecule type" value="Genomic_DNA"/>
</dbReference>
<evidence type="ECO:0000256" key="6">
    <source>
        <dbReference type="PROSITE-ProRule" id="PRU01248"/>
    </source>
</evidence>
<comment type="similarity">
    <text evidence="2">Belongs to the 'phage' integrase family.</text>
</comment>
<evidence type="ECO:0000256" key="2">
    <source>
        <dbReference type="ARBA" id="ARBA00008857"/>
    </source>
</evidence>
<dbReference type="InterPro" id="IPR028259">
    <property type="entry name" value="AP2-like_int_N"/>
</dbReference>
<evidence type="ECO:0000256" key="4">
    <source>
        <dbReference type="ARBA" id="ARBA00023125"/>
    </source>
</evidence>
<dbReference type="PANTHER" id="PTHR30629">
    <property type="entry name" value="PROPHAGE INTEGRASE"/>
    <property type="match status" value="1"/>
</dbReference>
<keyword evidence="3" id="KW-0229">DNA integration</keyword>
<dbReference type="SUPFAM" id="SSF56349">
    <property type="entry name" value="DNA breaking-rejoining enzymes"/>
    <property type="match status" value="1"/>
</dbReference>
<reference evidence="9 10" key="1">
    <citation type="submission" date="2019-08" db="EMBL/GenBank/DDBJ databases">
        <title>In-depth cultivation of the pig gut microbiome towards novel bacterial diversity and tailored functional studies.</title>
        <authorList>
            <person name="Wylensek D."/>
            <person name="Hitch T.C.A."/>
            <person name="Clavel T."/>
        </authorList>
    </citation>
    <scope>NUCLEOTIDE SEQUENCE [LARGE SCALE GENOMIC DNA]</scope>
    <source>
        <strain evidence="9 10">BSM-383-APC-4H</strain>
    </source>
</reference>
<comment type="function">
    <text evidence="1">Site-specific tyrosine recombinase, which acts by catalyzing the cutting and rejoining of the recombining DNA molecules.</text>
</comment>
<dbReference type="PANTHER" id="PTHR30629:SF2">
    <property type="entry name" value="PROPHAGE INTEGRASE INTS-RELATED"/>
    <property type="match status" value="1"/>
</dbReference>
<dbReference type="GO" id="GO:0015074">
    <property type="term" value="P:DNA integration"/>
    <property type="evidence" value="ECO:0007669"/>
    <property type="project" value="UniProtKB-KW"/>
</dbReference>
<dbReference type="AlphaFoldDB" id="A0A6N7YI71"/>
<gene>
    <name evidence="9" type="ORF">FYJ25_13925</name>
</gene>
<dbReference type="InterPro" id="IPR010998">
    <property type="entry name" value="Integrase_recombinase_N"/>
</dbReference>
<dbReference type="Pfam" id="PF14659">
    <property type="entry name" value="Phage_int_SAM_3"/>
    <property type="match status" value="1"/>
</dbReference>